<evidence type="ECO:0000313" key="3">
    <source>
        <dbReference type="EMBL" id="TCK82821.1"/>
    </source>
</evidence>
<dbReference type="PANTHER" id="PTHR45266">
    <property type="entry name" value="OXALOACETATE DECARBOXYLASE ALPHA CHAIN"/>
    <property type="match status" value="1"/>
</dbReference>
<dbReference type="CDD" id="cd06850">
    <property type="entry name" value="biotinyl_domain"/>
    <property type="match status" value="1"/>
</dbReference>
<dbReference type="Gene3D" id="2.40.50.100">
    <property type="match status" value="1"/>
</dbReference>
<proteinExistence type="predicted"/>
<keyword evidence="4" id="KW-1185">Reference proteome</keyword>
<reference evidence="3 4" key="1">
    <citation type="submission" date="2019-03" db="EMBL/GenBank/DDBJ databases">
        <title>Genomic Encyclopedia of Archaeal and Bacterial Type Strains, Phase II (KMG-II): from individual species to whole genera.</title>
        <authorList>
            <person name="Goeker M."/>
        </authorList>
    </citation>
    <scope>NUCLEOTIDE SEQUENCE [LARGE SCALE GENOMIC DNA]</scope>
    <source>
        <strain evidence="3 4">DSM 22554</strain>
    </source>
</reference>
<evidence type="ECO:0000313" key="4">
    <source>
        <dbReference type="Proteomes" id="UP000294616"/>
    </source>
</evidence>
<organism evidence="3 4">
    <name type="scientific">Albibacterium bauzanense</name>
    <dbReference type="NCBI Taxonomy" id="653929"/>
    <lineage>
        <taxon>Bacteria</taxon>
        <taxon>Pseudomonadati</taxon>
        <taxon>Bacteroidota</taxon>
        <taxon>Sphingobacteriia</taxon>
        <taxon>Sphingobacteriales</taxon>
        <taxon>Sphingobacteriaceae</taxon>
        <taxon>Albibacterium</taxon>
    </lineage>
</organism>
<keyword evidence="1" id="KW-0092">Biotin</keyword>
<dbReference type="InterPro" id="IPR050709">
    <property type="entry name" value="Biotin_Carboxyl_Carrier/Decarb"/>
</dbReference>
<dbReference type="SUPFAM" id="SSF51230">
    <property type="entry name" value="Single hybrid motif"/>
    <property type="match status" value="1"/>
</dbReference>
<dbReference type="Proteomes" id="UP000294616">
    <property type="component" value="Unassembled WGS sequence"/>
</dbReference>
<name>A0A4V2PXN6_9SPHI</name>
<dbReference type="FunFam" id="2.40.50.100:FF:000003">
    <property type="entry name" value="Acetyl-CoA carboxylase biotin carboxyl carrier protein"/>
    <property type="match status" value="1"/>
</dbReference>
<gene>
    <name evidence="3" type="ORF">C8N28_1406</name>
</gene>
<evidence type="ECO:0000259" key="2">
    <source>
        <dbReference type="PROSITE" id="PS50968"/>
    </source>
</evidence>
<dbReference type="EMBL" id="SMGO01000002">
    <property type="protein sequence ID" value="TCK82821.1"/>
    <property type="molecule type" value="Genomic_DNA"/>
</dbReference>
<sequence length="170" mass="19027">MMKHILVNNNGTYAIQMEGEDVLVDGSLIQLDLEDYSNNHIHVLLKGKSYSAEIVTVNYKEKEAEIKINGNLYHISLKDEKDALLESLGMELNKAQSVSNLKAPMPGLVLEIRVKAGDKVNKGDCLLVLEAMKMENLIKSPLDITIKSVEIYKGDKVEKNQVLIQFDNTI</sequence>
<feature type="domain" description="Lipoyl-binding" evidence="2">
    <location>
        <begin position="85"/>
        <end position="167"/>
    </location>
</feature>
<dbReference type="PROSITE" id="PS00188">
    <property type="entry name" value="BIOTIN"/>
    <property type="match status" value="1"/>
</dbReference>
<accession>A0A4V2PXN6</accession>
<dbReference type="RefSeq" id="WP_221410214.1">
    <property type="nucleotide sequence ID" value="NZ_SMGO01000002.1"/>
</dbReference>
<dbReference type="InterPro" id="IPR011053">
    <property type="entry name" value="Single_hybrid_motif"/>
</dbReference>
<dbReference type="InterPro" id="IPR000089">
    <property type="entry name" value="Biotin_lipoyl"/>
</dbReference>
<protein>
    <submittedName>
        <fullName evidence="3">Biotin carboxyl carrier protein</fullName>
    </submittedName>
</protein>
<dbReference type="PROSITE" id="PS50968">
    <property type="entry name" value="BIOTINYL_LIPOYL"/>
    <property type="match status" value="1"/>
</dbReference>
<dbReference type="PANTHER" id="PTHR45266:SF3">
    <property type="entry name" value="OXALOACETATE DECARBOXYLASE ALPHA CHAIN"/>
    <property type="match status" value="1"/>
</dbReference>
<dbReference type="InterPro" id="IPR001882">
    <property type="entry name" value="Biotin_BS"/>
</dbReference>
<dbReference type="AlphaFoldDB" id="A0A4V2PXN6"/>
<evidence type="ECO:0000256" key="1">
    <source>
        <dbReference type="ARBA" id="ARBA00023267"/>
    </source>
</evidence>
<comment type="caution">
    <text evidence="3">The sequence shown here is derived from an EMBL/GenBank/DDBJ whole genome shotgun (WGS) entry which is preliminary data.</text>
</comment>
<dbReference type="Pfam" id="PF00364">
    <property type="entry name" value="Biotin_lipoyl"/>
    <property type="match status" value="1"/>
</dbReference>